<evidence type="ECO:0000313" key="16">
    <source>
        <dbReference type="EMBL" id="AZI58336.1"/>
    </source>
</evidence>
<sequence length="158" mass="17097">MTTQPIDVGDDAPAFSLPDSSNTEVSLSDFTGKKVVLYFYPAALTPGCTTQACDFTAARGVFDTSGYTVIGISPDAPAKLEAFRARENLDLLLLSDPERKVLSSYGAFGEKKNYGKTVMGVIRSTFVIDERGKVEKVWRNIKATGHVARLIKELGVGE</sequence>
<dbReference type="InterPro" id="IPR024706">
    <property type="entry name" value="Peroxiredoxin_AhpC-typ"/>
</dbReference>
<dbReference type="Gene3D" id="3.40.30.10">
    <property type="entry name" value="Glutaredoxin"/>
    <property type="match status" value="1"/>
</dbReference>
<evidence type="ECO:0000256" key="12">
    <source>
        <dbReference type="ARBA" id="ARBA00049091"/>
    </source>
</evidence>
<dbReference type="PROSITE" id="PS51352">
    <property type="entry name" value="THIOREDOXIN_2"/>
    <property type="match status" value="1"/>
</dbReference>
<dbReference type="InterPro" id="IPR036249">
    <property type="entry name" value="Thioredoxin-like_sf"/>
</dbReference>
<dbReference type="GO" id="GO:0005737">
    <property type="term" value="C:cytoplasm"/>
    <property type="evidence" value="ECO:0007669"/>
    <property type="project" value="TreeGrafter"/>
</dbReference>
<keyword evidence="4 16" id="KW-0575">Peroxidase</keyword>
<evidence type="ECO:0000256" key="5">
    <source>
        <dbReference type="ARBA" id="ARBA00022862"/>
    </source>
</evidence>
<keyword evidence="8" id="KW-0676">Redox-active center</keyword>
<dbReference type="GO" id="GO:0008379">
    <property type="term" value="F:thioredoxin peroxidase activity"/>
    <property type="evidence" value="ECO:0007669"/>
    <property type="project" value="TreeGrafter"/>
</dbReference>
<evidence type="ECO:0000313" key="17">
    <source>
        <dbReference type="Proteomes" id="UP000268084"/>
    </source>
</evidence>
<dbReference type="NCBIfam" id="NF006960">
    <property type="entry name" value="PRK09437.1"/>
    <property type="match status" value="1"/>
</dbReference>
<dbReference type="AlphaFoldDB" id="A0A3G8ZWG9"/>
<organism evidence="16 17">
    <name type="scientific">Nakamurella antarctica</name>
    <dbReference type="NCBI Taxonomy" id="1902245"/>
    <lineage>
        <taxon>Bacteria</taxon>
        <taxon>Bacillati</taxon>
        <taxon>Actinomycetota</taxon>
        <taxon>Actinomycetes</taxon>
        <taxon>Nakamurellales</taxon>
        <taxon>Nakamurellaceae</taxon>
        <taxon>Nakamurella</taxon>
    </lineage>
</organism>
<dbReference type="PANTHER" id="PTHR42801:SF4">
    <property type="entry name" value="AHPC_TSA FAMILY PROTEIN"/>
    <property type="match status" value="1"/>
</dbReference>
<gene>
    <name evidence="16" type="ORF">EH165_09485</name>
</gene>
<feature type="region of interest" description="Disordered" evidence="14">
    <location>
        <begin position="1"/>
        <end position="21"/>
    </location>
</feature>
<dbReference type="EMBL" id="CP034170">
    <property type="protein sequence ID" value="AZI58336.1"/>
    <property type="molecule type" value="Genomic_DNA"/>
</dbReference>
<dbReference type="Proteomes" id="UP000268084">
    <property type="component" value="Chromosome"/>
</dbReference>
<comment type="subunit">
    <text evidence="2">Monomer.</text>
</comment>
<keyword evidence="17" id="KW-1185">Reference proteome</keyword>
<evidence type="ECO:0000256" key="11">
    <source>
        <dbReference type="ARBA" id="ARBA00041373"/>
    </source>
</evidence>
<evidence type="ECO:0000256" key="7">
    <source>
        <dbReference type="ARBA" id="ARBA00023157"/>
    </source>
</evidence>
<reference evidence="16 17" key="2">
    <citation type="submission" date="2018-12" db="EMBL/GenBank/DDBJ databases">
        <title>Nakamurella antarcticus sp. nov., isolated from Antarctica South Shetland Islands soil.</title>
        <authorList>
            <person name="Peng F."/>
        </authorList>
    </citation>
    <scope>NUCLEOTIDE SEQUENCE [LARGE SCALE GENOMIC DNA]</scope>
    <source>
        <strain evidence="16 17">S14-144</strain>
    </source>
</reference>
<comment type="function">
    <text evidence="1">Thiol-specific peroxidase that catalyzes the reduction of hydrogen peroxide and organic hydroperoxides to water and alcohols, respectively. Plays a role in cell protection against oxidative stress by detoxifying peroxides and as sensor of hydrogen peroxide-mediated signaling events.</text>
</comment>
<dbReference type="PIRSF" id="PIRSF000239">
    <property type="entry name" value="AHPC"/>
    <property type="match status" value="1"/>
</dbReference>
<keyword evidence="7" id="KW-1015">Disulfide bond</keyword>
<name>A0A3G8ZWG9_9ACTN</name>
<evidence type="ECO:0000259" key="15">
    <source>
        <dbReference type="PROSITE" id="PS51352"/>
    </source>
</evidence>
<evidence type="ECO:0000256" key="9">
    <source>
        <dbReference type="ARBA" id="ARBA00032824"/>
    </source>
</evidence>
<dbReference type="Pfam" id="PF00578">
    <property type="entry name" value="AhpC-TSA"/>
    <property type="match status" value="1"/>
</dbReference>
<dbReference type="OrthoDB" id="9812811at2"/>
<evidence type="ECO:0000256" key="4">
    <source>
        <dbReference type="ARBA" id="ARBA00022559"/>
    </source>
</evidence>
<reference evidence="16 17" key="1">
    <citation type="submission" date="2018-11" db="EMBL/GenBank/DDBJ databases">
        <authorList>
            <person name="Da X."/>
        </authorList>
    </citation>
    <scope>NUCLEOTIDE SEQUENCE [LARGE SCALE GENOMIC DNA]</scope>
    <source>
        <strain evidence="16 17">S14-144</strain>
    </source>
</reference>
<dbReference type="InterPro" id="IPR000866">
    <property type="entry name" value="AhpC/TSA"/>
</dbReference>
<comment type="similarity">
    <text evidence="10">Belongs to the peroxiredoxin family. BCP/PrxQ subfamily.</text>
</comment>
<dbReference type="GO" id="GO:0045454">
    <property type="term" value="P:cell redox homeostasis"/>
    <property type="evidence" value="ECO:0007669"/>
    <property type="project" value="TreeGrafter"/>
</dbReference>
<keyword evidence="6 16" id="KW-0560">Oxidoreductase</keyword>
<dbReference type="CDD" id="cd03017">
    <property type="entry name" value="PRX_BCP"/>
    <property type="match status" value="1"/>
</dbReference>
<dbReference type="EC" id="1.11.1.24" evidence="3"/>
<dbReference type="SUPFAM" id="SSF52833">
    <property type="entry name" value="Thioredoxin-like"/>
    <property type="match status" value="1"/>
</dbReference>
<keyword evidence="5" id="KW-0049">Antioxidant</keyword>
<protein>
    <recommendedName>
        <fullName evidence="3">thioredoxin-dependent peroxiredoxin</fullName>
        <ecNumber evidence="3">1.11.1.24</ecNumber>
    </recommendedName>
    <alternativeName>
        <fullName evidence="11">Bacterioferritin comigratory protein</fullName>
    </alternativeName>
    <alternativeName>
        <fullName evidence="9">Thioredoxin peroxidase</fullName>
    </alternativeName>
</protein>
<dbReference type="RefSeq" id="WP_124799245.1">
    <property type="nucleotide sequence ID" value="NZ_CP034170.1"/>
</dbReference>
<comment type="catalytic activity">
    <reaction evidence="12">
        <text>a hydroperoxide + [thioredoxin]-dithiol = an alcohol + [thioredoxin]-disulfide + H2O</text>
        <dbReference type="Rhea" id="RHEA:62620"/>
        <dbReference type="Rhea" id="RHEA-COMP:10698"/>
        <dbReference type="Rhea" id="RHEA-COMP:10700"/>
        <dbReference type="ChEBI" id="CHEBI:15377"/>
        <dbReference type="ChEBI" id="CHEBI:29950"/>
        <dbReference type="ChEBI" id="CHEBI:30879"/>
        <dbReference type="ChEBI" id="CHEBI:35924"/>
        <dbReference type="ChEBI" id="CHEBI:50058"/>
        <dbReference type="EC" id="1.11.1.24"/>
    </reaction>
</comment>
<evidence type="ECO:0000256" key="10">
    <source>
        <dbReference type="ARBA" id="ARBA00038489"/>
    </source>
</evidence>
<dbReference type="FunFam" id="3.40.30.10:FF:000007">
    <property type="entry name" value="Thioredoxin-dependent thiol peroxidase"/>
    <property type="match status" value="1"/>
</dbReference>
<feature type="active site" description="Cysteine sulfenic acid (-SOH) intermediate; for peroxidase activity" evidence="13">
    <location>
        <position position="48"/>
    </location>
</feature>
<evidence type="ECO:0000256" key="14">
    <source>
        <dbReference type="SAM" id="MobiDB-lite"/>
    </source>
</evidence>
<dbReference type="KEGG" id="nak:EH165_09485"/>
<dbReference type="InterPro" id="IPR050924">
    <property type="entry name" value="Peroxiredoxin_BCP/PrxQ"/>
</dbReference>
<accession>A0A3G8ZWG9</accession>
<dbReference type="GO" id="GO:0034599">
    <property type="term" value="P:cellular response to oxidative stress"/>
    <property type="evidence" value="ECO:0007669"/>
    <property type="project" value="TreeGrafter"/>
</dbReference>
<evidence type="ECO:0000256" key="8">
    <source>
        <dbReference type="ARBA" id="ARBA00023284"/>
    </source>
</evidence>
<evidence type="ECO:0000256" key="1">
    <source>
        <dbReference type="ARBA" id="ARBA00003330"/>
    </source>
</evidence>
<feature type="domain" description="Thioredoxin" evidence="15">
    <location>
        <begin position="6"/>
        <end position="156"/>
    </location>
</feature>
<dbReference type="PANTHER" id="PTHR42801">
    <property type="entry name" value="THIOREDOXIN-DEPENDENT PEROXIDE REDUCTASE"/>
    <property type="match status" value="1"/>
</dbReference>
<evidence type="ECO:0000256" key="13">
    <source>
        <dbReference type="PIRSR" id="PIRSR000239-1"/>
    </source>
</evidence>
<proteinExistence type="inferred from homology"/>
<evidence type="ECO:0000256" key="3">
    <source>
        <dbReference type="ARBA" id="ARBA00013017"/>
    </source>
</evidence>
<dbReference type="InterPro" id="IPR013766">
    <property type="entry name" value="Thioredoxin_domain"/>
</dbReference>
<evidence type="ECO:0000256" key="2">
    <source>
        <dbReference type="ARBA" id="ARBA00011245"/>
    </source>
</evidence>
<evidence type="ECO:0000256" key="6">
    <source>
        <dbReference type="ARBA" id="ARBA00023002"/>
    </source>
</evidence>